<feature type="region of interest" description="Disordered" evidence="1">
    <location>
        <begin position="165"/>
        <end position="189"/>
    </location>
</feature>
<gene>
    <name evidence="2" type="ORF">PG996_015576</name>
</gene>
<sequence length="324" mass="35448">MPITLFACEPSPTYVFGIGVKMVPSTALQSVRRHLTDNCDMIPDLGNHVLSSSFQAPLEFNRWLDHENPEDAKANAARELAVDRLNVETVSSPVFRSWSTYYGPGQAMAFAVLDLTRPPFEKATEQTLDSALIRTLSGTLKHDTILRKRLTGRVIDIHQGLWVRSNSNSKSSSSSPATPSSSSSSSLPPHLLLGDRSVHIDKEKLATLHISIIVEGPVRGTDPIVNPWVRLGADPNLWRGLPTALTATSLAEARGSDSQALRADDGLDPEVLYIVAGQMMQHLAKELWLPRPQFVDPDAVFPDKTSGMWAMAAATDAASWFLFL</sequence>
<comment type="caution">
    <text evidence="2">The sequence shown here is derived from an EMBL/GenBank/DDBJ whole genome shotgun (WGS) entry which is preliminary data.</text>
</comment>
<keyword evidence="3" id="KW-1185">Reference proteome</keyword>
<dbReference type="EMBL" id="JAQQWM010000009">
    <property type="protein sequence ID" value="KAK8047512.1"/>
    <property type="molecule type" value="Genomic_DNA"/>
</dbReference>
<reference evidence="2 3" key="1">
    <citation type="submission" date="2023-01" db="EMBL/GenBank/DDBJ databases">
        <title>Analysis of 21 Apiospora genomes using comparative genomics revels a genus with tremendous synthesis potential of carbohydrate active enzymes and secondary metabolites.</title>
        <authorList>
            <person name="Sorensen T."/>
        </authorList>
    </citation>
    <scope>NUCLEOTIDE SEQUENCE [LARGE SCALE GENOMIC DNA]</scope>
    <source>
        <strain evidence="2 3">CBS 83171</strain>
    </source>
</reference>
<organism evidence="2 3">
    <name type="scientific">Apiospora saccharicola</name>
    <dbReference type="NCBI Taxonomy" id="335842"/>
    <lineage>
        <taxon>Eukaryota</taxon>
        <taxon>Fungi</taxon>
        <taxon>Dikarya</taxon>
        <taxon>Ascomycota</taxon>
        <taxon>Pezizomycotina</taxon>
        <taxon>Sordariomycetes</taxon>
        <taxon>Xylariomycetidae</taxon>
        <taxon>Amphisphaeriales</taxon>
        <taxon>Apiosporaceae</taxon>
        <taxon>Apiospora</taxon>
    </lineage>
</organism>
<accession>A0ABR1TM90</accession>
<proteinExistence type="predicted"/>
<evidence type="ECO:0000313" key="2">
    <source>
        <dbReference type="EMBL" id="KAK8047512.1"/>
    </source>
</evidence>
<evidence type="ECO:0000256" key="1">
    <source>
        <dbReference type="SAM" id="MobiDB-lite"/>
    </source>
</evidence>
<protein>
    <submittedName>
        <fullName evidence="2">Uncharacterized protein</fullName>
    </submittedName>
</protein>
<evidence type="ECO:0000313" key="3">
    <source>
        <dbReference type="Proteomes" id="UP001446871"/>
    </source>
</evidence>
<dbReference type="Proteomes" id="UP001446871">
    <property type="component" value="Unassembled WGS sequence"/>
</dbReference>
<name>A0ABR1TM90_9PEZI</name>